<keyword evidence="2 5" id="KW-0812">Transmembrane</keyword>
<feature type="transmembrane region" description="Helical" evidence="5">
    <location>
        <begin position="298"/>
        <end position="322"/>
    </location>
</feature>
<feature type="transmembrane region" description="Helical" evidence="5">
    <location>
        <begin position="220"/>
        <end position="243"/>
    </location>
</feature>
<dbReference type="InterPro" id="IPR052556">
    <property type="entry name" value="PolySynth_Transporter"/>
</dbReference>
<dbReference type="GO" id="GO:0016020">
    <property type="term" value="C:membrane"/>
    <property type="evidence" value="ECO:0007669"/>
    <property type="project" value="UniProtKB-SubCell"/>
</dbReference>
<evidence type="ECO:0000256" key="5">
    <source>
        <dbReference type="SAM" id="Phobius"/>
    </source>
</evidence>
<dbReference type="PANTHER" id="PTHR43424:SF1">
    <property type="entry name" value="LOCUS PUTATIVE PROTEIN 1-RELATED"/>
    <property type="match status" value="1"/>
</dbReference>
<feature type="transmembrane region" description="Helical" evidence="5">
    <location>
        <begin position="379"/>
        <end position="401"/>
    </location>
</feature>
<dbReference type="EMBL" id="LWQS01000031">
    <property type="protein sequence ID" value="OAN48520.1"/>
    <property type="molecule type" value="Genomic_DNA"/>
</dbReference>
<dbReference type="OrthoDB" id="151392at2"/>
<evidence type="ECO:0000256" key="1">
    <source>
        <dbReference type="ARBA" id="ARBA00004141"/>
    </source>
</evidence>
<feature type="transmembrane region" description="Helical" evidence="5">
    <location>
        <begin position="160"/>
        <end position="182"/>
    </location>
</feature>
<keyword evidence="4 5" id="KW-0472">Membrane</keyword>
<feature type="transmembrane region" description="Helical" evidence="5">
    <location>
        <begin position="194"/>
        <end position="214"/>
    </location>
</feature>
<sequence>MNDRLGLVLFLIGAALALLSAGAFLWQRFYRDDPANAARRIFKNSAVTFGLRMFVRGLDTVILFLLVGALDPAALGAYNTAALLVAQYLATFTEFGLGILLTREVARHPDAARRLFGVTLALRLLLIIAAAAPVAWLVIAGYNLIGAVGLSEPLTTDGQLAIWILLLTLVPSAYSGAVTALYNAAERMEVPAAVEVLTALLSFLARIAVLALGWGVIGLAWAAVLVSSITAVIFFGLQVRTFFAPTLSFDGAAIRALVPQALPLMLNNLLSVIFFRFDLFIVRAFGGSNADLLVQQYVLPYQLLNIALVLPPAITFAVFPLLARRAGGARSELAIAQQRTLRLLLLIAFPLAMGMTLLADDLVWIFARRRFAEYLPSVTVLAVLAWFLPLSFANGLLQYVLIAIERQTAITRAFVAGAVFNLTANLIAIPLAIRLGQPADALLAAAIITIASEVVLYAVFRPVLHREGLPPGLLKLMWQPALASFAMAAAMLPAIIWLPGWIGSLCAILIGPPVYGAALWLIGAIGAEEVALARRIIGRAS</sequence>
<gene>
    <name evidence="6" type="ORF">A6A03_08030</name>
</gene>
<organism evidence="6 7">
    <name type="scientific">Chloroflexus islandicus</name>
    <dbReference type="NCBI Taxonomy" id="1707952"/>
    <lineage>
        <taxon>Bacteria</taxon>
        <taxon>Bacillati</taxon>
        <taxon>Chloroflexota</taxon>
        <taxon>Chloroflexia</taxon>
        <taxon>Chloroflexales</taxon>
        <taxon>Chloroflexineae</taxon>
        <taxon>Chloroflexaceae</taxon>
        <taxon>Chloroflexus</taxon>
    </lineage>
</organism>
<feature type="transmembrane region" description="Helical" evidence="5">
    <location>
        <begin position="343"/>
        <end position="367"/>
    </location>
</feature>
<feature type="transmembrane region" description="Helical" evidence="5">
    <location>
        <begin position="47"/>
        <end position="69"/>
    </location>
</feature>
<feature type="transmembrane region" description="Helical" evidence="5">
    <location>
        <begin position="514"/>
        <end position="533"/>
    </location>
</feature>
<keyword evidence="3 5" id="KW-1133">Transmembrane helix</keyword>
<feature type="transmembrane region" description="Helical" evidence="5">
    <location>
        <begin position="441"/>
        <end position="460"/>
    </location>
</feature>
<dbReference type="PANTHER" id="PTHR43424">
    <property type="entry name" value="LOCUS PUTATIVE PROTEIN 1-RELATED"/>
    <property type="match status" value="1"/>
</dbReference>
<comment type="caution">
    <text evidence="6">The sequence shown here is derived from an EMBL/GenBank/DDBJ whole genome shotgun (WGS) entry which is preliminary data.</text>
</comment>
<feature type="transmembrane region" description="Helical" evidence="5">
    <location>
        <begin position="264"/>
        <end position="286"/>
    </location>
</feature>
<reference evidence="6 7" key="1">
    <citation type="submission" date="2016-04" db="EMBL/GenBank/DDBJ databases">
        <title>Chloroflexus islandicus sp. nov., a thermophilic filamentous anoxygenic phototrophic bacterium from geyser Strokkur (Iceland).</title>
        <authorList>
            <person name="Gaisin V.A."/>
            <person name="Kalashnikov A.M."/>
            <person name="Sukhacheva M.V."/>
            <person name="Grouzdev D.S."/>
            <person name="Ivanov T.M."/>
            <person name="Kuznetsov B."/>
            <person name="Gorlenko V.M."/>
        </authorList>
    </citation>
    <scope>NUCLEOTIDE SEQUENCE [LARGE SCALE GENOMIC DNA]</scope>
    <source>
        <strain evidence="7">isl-2</strain>
    </source>
</reference>
<dbReference type="CDD" id="cd13128">
    <property type="entry name" value="MATE_Wzx_like"/>
    <property type="match status" value="1"/>
</dbReference>
<dbReference type="Pfam" id="PF01943">
    <property type="entry name" value="Polysacc_synt"/>
    <property type="match status" value="1"/>
</dbReference>
<dbReference type="Proteomes" id="UP000078287">
    <property type="component" value="Unassembled WGS sequence"/>
</dbReference>
<accession>A0A178MIP4</accession>
<dbReference type="RefSeq" id="WP_066783004.1">
    <property type="nucleotide sequence ID" value="NZ_LWQS01000031.1"/>
</dbReference>
<keyword evidence="7" id="KW-1185">Reference proteome</keyword>
<proteinExistence type="predicted"/>
<dbReference type="InterPro" id="IPR002797">
    <property type="entry name" value="Polysacc_synth"/>
</dbReference>
<evidence type="ECO:0000256" key="4">
    <source>
        <dbReference type="ARBA" id="ARBA00023136"/>
    </source>
</evidence>
<evidence type="ECO:0000313" key="6">
    <source>
        <dbReference type="EMBL" id="OAN48520.1"/>
    </source>
</evidence>
<name>A0A178MIP4_9CHLR</name>
<feature type="transmembrane region" description="Helical" evidence="5">
    <location>
        <begin position="6"/>
        <end position="26"/>
    </location>
</feature>
<evidence type="ECO:0000256" key="3">
    <source>
        <dbReference type="ARBA" id="ARBA00022989"/>
    </source>
</evidence>
<feature type="transmembrane region" description="Helical" evidence="5">
    <location>
        <begin position="481"/>
        <end position="502"/>
    </location>
</feature>
<feature type="transmembrane region" description="Helical" evidence="5">
    <location>
        <begin position="81"/>
        <end position="103"/>
    </location>
</feature>
<comment type="subcellular location">
    <subcellularLocation>
        <location evidence="1">Membrane</location>
        <topology evidence="1">Multi-pass membrane protein</topology>
    </subcellularLocation>
</comment>
<feature type="transmembrane region" description="Helical" evidence="5">
    <location>
        <begin position="115"/>
        <end position="140"/>
    </location>
</feature>
<protein>
    <submittedName>
        <fullName evidence="6">Polysaccharide biosynthesis protein</fullName>
    </submittedName>
</protein>
<dbReference type="AlphaFoldDB" id="A0A178MIP4"/>
<feature type="transmembrane region" description="Helical" evidence="5">
    <location>
        <begin position="413"/>
        <end position="435"/>
    </location>
</feature>
<evidence type="ECO:0000256" key="2">
    <source>
        <dbReference type="ARBA" id="ARBA00022692"/>
    </source>
</evidence>
<dbReference type="STRING" id="1707952.A6A03_08030"/>
<evidence type="ECO:0000313" key="7">
    <source>
        <dbReference type="Proteomes" id="UP000078287"/>
    </source>
</evidence>